<feature type="transmembrane region" description="Helical" evidence="1">
    <location>
        <begin position="39"/>
        <end position="60"/>
    </location>
</feature>
<dbReference type="Pfam" id="PF10323">
    <property type="entry name" value="7TM_GPCR_Srv"/>
    <property type="match status" value="1"/>
</dbReference>
<dbReference type="Proteomes" id="UP001328107">
    <property type="component" value="Unassembled WGS sequence"/>
</dbReference>
<evidence type="ECO:0000313" key="3">
    <source>
        <dbReference type="Proteomes" id="UP001328107"/>
    </source>
</evidence>
<proteinExistence type="predicted"/>
<reference evidence="3" key="1">
    <citation type="submission" date="2022-10" db="EMBL/GenBank/DDBJ databases">
        <title>Genome assembly of Pristionchus species.</title>
        <authorList>
            <person name="Yoshida K."/>
            <person name="Sommer R.J."/>
        </authorList>
    </citation>
    <scope>NUCLEOTIDE SEQUENCE [LARGE SCALE GENOMIC DNA]</scope>
    <source>
        <strain evidence="3">RS5460</strain>
    </source>
</reference>
<dbReference type="EMBL" id="BTRK01000005">
    <property type="protein sequence ID" value="GMR54889.1"/>
    <property type="molecule type" value="Genomic_DNA"/>
</dbReference>
<dbReference type="AlphaFoldDB" id="A0AAN5D1Z8"/>
<dbReference type="InterPro" id="IPR019426">
    <property type="entry name" value="7TM_GPCR_serpentine_rcpt_Srv"/>
</dbReference>
<sequence>FRSDYWIPLCTFAFISSILYLRELYLIYKKRHTPTYSSFFYKMFCIGGLFDVLSVVWYILAQWLYVDQIFGSSFLLTLNHHNIPNICYYYIYYFLYAQIFIIILVSANRLVAIHFPLSQFMTRCDRFPICFLFIFTIL</sequence>
<name>A0AAN5D1Z8_9BILA</name>
<feature type="transmembrane region" description="Helical" evidence="1">
    <location>
        <begin position="6"/>
        <end position="27"/>
    </location>
</feature>
<keyword evidence="1" id="KW-0812">Transmembrane</keyword>
<feature type="transmembrane region" description="Helical" evidence="1">
    <location>
        <begin position="90"/>
        <end position="111"/>
    </location>
</feature>
<dbReference type="InterPro" id="IPR051119">
    <property type="entry name" value="Nematode_SR-like"/>
</dbReference>
<gene>
    <name evidence="2" type="ORF">PMAYCL1PPCAC_25084</name>
</gene>
<evidence type="ECO:0008006" key="4">
    <source>
        <dbReference type="Google" id="ProtNLM"/>
    </source>
</evidence>
<dbReference type="PANTHER" id="PTHR31627:SF42">
    <property type="entry name" value="G_PROTEIN_RECEP_F1_2 DOMAIN-CONTAINING PROTEIN-RELATED"/>
    <property type="match status" value="1"/>
</dbReference>
<comment type="caution">
    <text evidence="2">The sequence shown here is derived from an EMBL/GenBank/DDBJ whole genome shotgun (WGS) entry which is preliminary data.</text>
</comment>
<protein>
    <recommendedName>
        <fullName evidence="4">G protein-coupled receptor</fullName>
    </recommendedName>
</protein>
<keyword evidence="3" id="KW-1185">Reference proteome</keyword>
<feature type="non-terminal residue" evidence="2">
    <location>
        <position position="138"/>
    </location>
</feature>
<evidence type="ECO:0000256" key="1">
    <source>
        <dbReference type="SAM" id="Phobius"/>
    </source>
</evidence>
<feature type="non-terminal residue" evidence="2">
    <location>
        <position position="1"/>
    </location>
</feature>
<dbReference type="PANTHER" id="PTHR31627">
    <property type="entry name" value="SERPENTINE RECEPTOR CLASS GAMMA-RELATED"/>
    <property type="match status" value="1"/>
</dbReference>
<evidence type="ECO:0000313" key="2">
    <source>
        <dbReference type="EMBL" id="GMR54889.1"/>
    </source>
</evidence>
<accession>A0AAN5D1Z8</accession>
<keyword evidence="1" id="KW-0472">Membrane</keyword>
<organism evidence="2 3">
    <name type="scientific">Pristionchus mayeri</name>
    <dbReference type="NCBI Taxonomy" id="1317129"/>
    <lineage>
        <taxon>Eukaryota</taxon>
        <taxon>Metazoa</taxon>
        <taxon>Ecdysozoa</taxon>
        <taxon>Nematoda</taxon>
        <taxon>Chromadorea</taxon>
        <taxon>Rhabditida</taxon>
        <taxon>Rhabditina</taxon>
        <taxon>Diplogasteromorpha</taxon>
        <taxon>Diplogasteroidea</taxon>
        <taxon>Neodiplogasteridae</taxon>
        <taxon>Pristionchus</taxon>
    </lineage>
</organism>
<keyword evidence="1" id="KW-1133">Transmembrane helix</keyword>